<evidence type="ECO:0000256" key="4">
    <source>
        <dbReference type="ARBA" id="ARBA00022827"/>
    </source>
</evidence>
<proteinExistence type="inferred from homology"/>
<gene>
    <name evidence="6" type="ORF">BXY53_0961</name>
</gene>
<keyword evidence="7" id="KW-1185">Reference proteome</keyword>
<dbReference type="Pfam" id="PF01565">
    <property type="entry name" value="FAD_binding_4"/>
    <property type="match status" value="1"/>
</dbReference>
<evidence type="ECO:0000259" key="5">
    <source>
        <dbReference type="PROSITE" id="PS51387"/>
    </source>
</evidence>
<dbReference type="OrthoDB" id="9809290at2"/>
<dbReference type="GO" id="GO:0071949">
    <property type="term" value="F:FAD binding"/>
    <property type="evidence" value="ECO:0007669"/>
    <property type="project" value="InterPro"/>
</dbReference>
<evidence type="ECO:0000313" key="7">
    <source>
        <dbReference type="Proteomes" id="UP000266273"/>
    </source>
</evidence>
<dbReference type="GO" id="GO:0003824">
    <property type="term" value="F:catalytic activity"/>
    <property type="evidence" value="ECO:0007669"/>
    <property type="project" value="InterPro"/>
</dbReference>
<dbReference type="Gene3D" id="3.30.43.10">
    <property type="entry name" value="Uridine Diphospho-n-acetylenolpyruvylglucosamine Reductase, domain 2"/>
    <property type="match status" value="1"/>
</dbReference>
<name>A0A397Q7S8_9HYPH</name>
<dbReference type="Gene3D" id="3.30.465.10">
    <property type="match status" value="1"/>
</dbReference>
<comment type="caution">
    <text evidence="6">The sequence shown here is derived from an EMBL/GenBank/DDBJ whole genome shotgun (WGS) entry which is preliminary data.</text>
</comment>
<dbReference type="InterPro" id="IPR016164">
    <property type="entry name" value="FAD-linked_Oxase-like_C"/>
</dbReference>
<keyword evidence="3" id="KW-0285">Flavoprotein</keyword>
<dbReference type="InterPro" id="IPR006094">
    <property type="entry name" value="Oxid_FAD_bind_N"/>
</dbReference>
<dbReference type="InterPro" id="IPR016167">
    <property type="entry name" value="FAD-bd_PCMH_sub1"/>
</dbReference>
<evidence type="ECO:0000256" key="1">
    <source>
        <dbReference type="ARBA" id="ARBA00001974"/>
    </source>
</evidence>
<comment type="similarity">
    <text evidence="2">Belongs to the FAD-binding oxidoreductase/transferase type 4 family.</text>
</comment>
<feature type="domain" description="FAD-binding PCMH-type" evidence="5">
    <location>
        <begin position="45"/>
        <end position="226"/>
    </location>
</feature>
<dbReference type="InterPro" id="IPR004113">
    <property type="entry name" value="FAD-bd_oxidored_4_C"/>
</dbReference>
<dbReference type="SUPFAM" id="SSF56176">
    <property type="entry name" value="FAD-binding/transporter-associated domain-like"/>
    <property type="match status" value="1"/>
</dbReference>
<dbReference type="EMBL" id="QXDF01000001">
    <property type="protein sequence ID" value="RIA55875.1"/>
    <property type="molecule type" value="Genomic_DNA"/>
</dbReference>
<dbReference type="PANTHER" id="PTHR43716:SF2">
    <property type="entry name" value="BLL6224 PROTEIN"/>
    <property type="match status" value="1"/>
</dbReference>
<evidence type="ECO:0000256" key="2">
    <source>
        <dbReference type="ARBA" id="ARBA00008000"/>
    </source>
</evidence>
<dbReference type="GO" id="GO:0022904">
    <property type="term" value="P:respiratory electron transport chain"/>
    <property type="evidence" value="ECO:0007669"/>
    <property type="project" value="TreeGrafter"/>
</dbReference>
<dbReference type="InterPro" id="IPR036318">
    <property type="entry name" value="FAD-bd_PCMH-like_sf"/>
</dbReference>
<dbReference type="Proteomes" id="UP000266273">
    <property type="component" value="Unassembled WGS sequence"/>
</dbReference>
<evidence type="ECO:0000313" key="6">
    <source>
        <dbReference type="EMBL" id="RIA55875.1"/>
    </source>
</evidence>
<reference evidence="6 7" key="1">
    <citation type="submission" date="2018-08" db="EMBL/GenBank/DDBJ databases">
        <title>Genomic Encyclopedia of Archaeal and Bacterial Type Strains, Phase II (KMG-II): from individual species to whole genera.</title>
        <authorList>
            <person name="Goeker M."/>
        </authorList>
    </citation>
    <scope>NUCLEOTIDE SEQUENCE [LARGE SCALE GENOMIC DNA]</scope>
    <source>
        <strain evidence="6 7">DSM 5002</strain>
    </source>
</reference>
<accession>A0A397Q7S8</accession>
<dbReference type="InterPro" id="IPR016171">
    <property type="entry name" value="Vanillyl_alc_oxidase_C-sub2"/>
</dbReference>
<dbReference type="PROSITE" id="PS51387">
    <property type="entry name" value="FAD_PCMH"/>
    <property type="match status" value="1"/>
</dbReference>
<organism evidence="6 7">
    <name type="scientific">Dichotomicrobium thermohalophilum</name>
    <dbReference type="NCBI Taxonomy" id="933063"/>
    <lineage>
        <taxon>Bacteria</taxon>
        <taxon>Pseudomonadati</taxon>
        <taxon>Pseudomonadota</taxon>
        <taxon>Alphaproteobacteria</taxon>
        <taxon>Hyphomicrobiales</taxon>
        <taxon>Hyphomicrobiaceae</taxon>
        <taxon>Dichotomicrobium</taxon>
    </lineage>
</organism>
<dbReference type="InterPro" id="IPR051264">
    <property type="entry name" value="FAD-oxidored/transferase_4"/>
</dbReference>
<keyword evidence="4" id="KW-0274">FAD</keyword>
<dbReference type="Gene3D" id="3.30.70.2740">
    <property type="match status" value="1"/>
</dbReference>
<dbReference type="Gene3D" id="3.30.70.2190">
    <property type="match status" value="1"/>
</dbReference>
<dbReference type="InterPro" id="IPR016166">
    <property type="entry name" value="FAD-bd_PCMH"/>
</dbReference>
<dbReference type="RefSeq" id="WP_119060724.1">
    <property type="nucleotide sequence ID" value="NZ_QXDF01000001.1"/>
</dbReference>
<comment type="cofactor">
    <cofactor evidence="1">
        <name>FAD</name>
        <dbReference type="ChEBI" id="CHEBI:57692"/>
    </cofactor>
</comment>
<sequence length="478" mass="51706">MLHRPGTTPPTPDILARLTEIVGAHHVITEQAELAPYMEEWRGLYHGRTPLLLKPGNTEEVAQILKIANESGIAVVPQGGNTGLVGGQIPMTAGHEIVLNLSRMNRVRTIDPANNTLTIEAGATLAQAQDAAAEVDRLFPLSLSAEGSCQIGGNLATNAGGIKVLAYGNARALTLGLEVVLADGRIWNGLRGLRKDNTGYDLRDLFIGSEGTLGIITAAVLRLFPRPAEQAAAFVALESLDDVARLFEMAQAQAGPALTAFEFIPRIAMEFFEKHMPEVRDPLETRHPWYVLMEVSGPRPDGSAERVLEGLLAQAFEAEIVTDGAVAASLAQAQAFWDLRERLSEVQKYEGGSVKCDVSVPLSKLPEFVRRANAEMERIMPGARPFPFGHFGDGNVHYNVSQPVGMDKDAYLARWDDIAGAAYGLAVELGGSISAEHGIGRMKRELLPSVKDDTEMWMMRTLKQVLDPNGILNPGKVI</sequence>
<dbReference type="Pfam" id="PF02913">
    <property type="entry name" value="FAD-oxidase_C"/>
    <property type="match status" value="1"/>
</dbReference>
<dbReference type="SUPFAM" id="SSF55103">
    <property type="entry name" value="FAD-linked oxidases, C-terminal domain"/>
    <property type="match status" value="1"/>
</dbReference>
<dbReference type="FunFam" id="1.10.45.10:FF:000001">
    <property type="entry name" value="D-lactate dehydrogenase mitochondrial"/>
    <property type="match status" value="1"/>
</dbReference>
<dbReference type="PANTHER" id="PTHR43716">
    <property type="entry name" value="D-2-HYDROXYGLUTARATE DEHYDROGENASE, MITOCHONDRIAL"/>
    <property type="match status" value="1"/>
</dbReference>
<dbReference type="AlphaFoldDB" id="A0A397Q7S8"/>
<dbReference type="InterPro" id="IPR016169">
    <property type="entry name" value="FAD-bd_PCMH_sub2"/>
</dbReference>
<evidence type="ECO:0000256" key="3">
    <source>
        <dbReference type="ARBA" id="ARBA00022630"/>
    </source>
</evidence>
<protein>
    <submittedName>
        <fullName evidence="6">4-phosphoerythronate dehydrogenase (FAD-dependent)</fullName>
    </submittedName>
</protein>
<dbReference type="Gene3D" id="1.10.45.10">
    <property type="entry name" value="Vanillyl-alcohol Oxidase, Chain A, domain 4"/>
    <property type="match status" value="1"/>
</dbReference>